<organism evidence="2 4">
    <name type="scientific">Capnocytophaga catalasegens</name>
    <dbReference type="NCBI Taxonomy" id="1004260"/>
    <lineage>
        <taxon>Bacteria</taxon>
        <taxon>Pseudomonadati</taxon>
        <taxon>Bacteroidota</taxon>
        <taxon>Flavobacteriia</taxon>
        <taxon>Flavobacteriales</taxon>
        <taxon>Flavobacteriaceae</taxon>
        <taxon>Capnocytophaga</taxon>
    </lineage>
</organism>
<dbReference type="Proteomes" id="UP001207736">
    <property type="component" value="Unassembled WGS sequence"/>
</dbReference>
<keyword evidence="1" id="KW-1133">Transmembrane helix</keyword>
<accession>A0AAV5AWF8</accession>
<reference evidence="2 5" key="1">
    <citation type="submission" date="2021-11" db="EMBL/GenBank/DDBJ databases">
        <title>Draft genome sequence of Capnocytophaga sp. strain KC07075 isolated from cat oral cavity.</title>
        <authorList>
            <person name="Suzuki M."/>
            <person name="Imaoka K."/>
            <person name="Kimura M."/>
            <person name="Morikawa S."/>
            <person name="Maeda K."/>
        </authorList>
    </citation>
    <scope>NUCLEOTIDE SEQUENCE</scope>
    <source>
        <strain evidence="2">KC07075</strain>
        <strain evidence="3 5">KC07079</strain>
    </source>
</reference>
<sequence length="194" mass="21614">METKLGIYQLGYASLGAGKTQGVVPIHKSPQMKDLLSSERGSISGNIINRKPQASLTPKQQRQANRLARQELRKKRPSYFERNGERRLDTLLNGLSNIVGAASSVNDLINNIKRTGSYYIDQTGTKQPLTNEDKEVLVDYVQSQQAQGIDFQTMMLLLKSQEKPTNNTALYIGIGGAVFVLLLMVMMNQNKNNK</sequence>
<feature type="transmembrane region" description="Helical" evidence="1">
    <location>
        <begin position="169"/>
        <end position="187"/>
    </location>
</feature>
<evidence type="ECO:0000256" key="1">
    <source>
        <dbReference type="SAM" id="Phobius"/>
    </source>
</evidence>
<keyword evidence="5" id="KW-1185">Reference proteome</keyword>
<evidence type="ECO:0000313" key="3">
    <source>
        <dbReference type="EMBL" id="GJM54332.1"/>
    </source>
</evidence>
<evidence type="ECO:0000313" key="4">
    <source>
        <dbReference type="Proteomes" id="UP001207736"/>
    </source>
</evidence>
<evidence type="ECO:0000313" key="5">
    <source>
        <dbReference type="Proteomes" id="UP001208692"/>
    </source>
</evidence>
<dbReference type="EMBL" id="BQKA01000084">
    <property type="protein sequence ID" value="GJM51642.1"/>
    <property type="molecule type" value="Genomic_DNA"/>
</dbReference>
<dbReference type="EMBL" id="BQKB01000093">
    <property type="protein sequence ID" value="GJM54332.1"/>
    <property type="molecule type" value="Genomic_DNA"/>
</dbReference>
<keyword evidence="1" id="KW-0472">Membrane</keyword>
<dbReference type="RefSeq" id="WP_264847314.1">
    <property type="nucleotide sequence ID" value="NZ_BPMA01000051.1"/>
</dbReference>
<keyword evidence="1" id="KW-0812">Transmembrane</keyword>
<comment type="caution">
    <text evidence="2">The sequence shown here is derived from an EMBL/GenBank/DDBJ whole genome shotgun (WGS) entry which is preliminary data.</text>
</comment>
<name>A0AAV5AWF8_9FLAO</name>
<evidence type="ECO:0000313" key="2">
    <source>
        <dbReference type="EMBL" id="GJM51642.1"/>
    </source>
</evidence>
<dbReference type="AlphaFoldDB" id="A0AAV5AWF8"/>
<proteinExistence type="predicted"/>
<gene>
    <name evidence="2" type="ORF">RCZ15_26150</name>
    <name evidence="3" type="ORF">RCZ16_26480</name>
</gene>
<dbReference type="Proteomes" id="UP001208692">
    <property type="component" value="Unassembled WGS sequence"/>
</dbReference>
<protein>
    <submittedName>
        <fullName evidence="2">Uncharacterized protein</fullName>
    </submittedName>
</protein>